<evidence type="ECO:0000313" key="1">
    <source>
        <dbReference type="EMBL" id="KRY99078.1"/>
    </source>
</evidence>
<organism evidence="1 2">
    <name type="scientific">Trichinella pseudospiralis</name>
    <name type="common">Parasitic roundworm</name>
    <dbReference type="NCBI Taxonomy" id="6337"/>
    <lineage>
        <taxon>Eukaryota</taxon>
        <taxon>Metazoa</taxon>
        <taxon>Ecdysozoa</taxon>
        <taxon>Nematoda</taxon>
        <taxon>Enoplea</taxon>
        <taxon>Dorylaimia</taxon>
        <taxon>Trichinellida</taxon>
        <taxon>Trichinellidae</taxon>
        <taxon>Trichinella</taxon>
    </lineage>
</organism>
<comment type="caution">
    <text evidence="1">The sequence shown here is derived from an EMBL/GenBank/DDBJ whole genome shotgun (WGS) entry which is preliminary data.</text>
</comment>
<reference evidence="1 2" key="1">
    <citation type="submission" date="2015-01" db="EMBL/GenBank/DDBJ databases">
        <title>Evolution of Trichinella species and genotypes.</title>
        <authorList>
            <person name="Korhonen P.K."/>
            <person name="Edoardo P."/>
            <person name="Giuseppe L.R."/>
            <person name="Gasser R.B."/>
        </authorList>
    </citation>
    <scope>NUCLEOTIDE SEQUENCE [LARGE SCALE GENOMIC DNA]</scope>
    <source>
        <strain evidence="1">ISS176</strain>
    </source>
</reference>
<name>A0A0V1GLA4_TRIPS</name>
<sequence>MKCPKCKKQKNQSSVEENYRWATSQCIKQNKQVHSSENFEIFEKMHFSQI</sequence>
<protein>
    <submittedName>
        <fullName evidence="1">Uncharacterized protein</fullName>
    </submittedName>
</protein>
<dbReference type="EMBL" id="JYDV01001616">
    <property type="protein sequence ID" value="KRY99078.1"/>
    <property type="molecule type" value="Genomic_DNA"/>
</dbReference>
<dbReference type="AlphaFoldDB" id="A0A0V1GLA4"/>
<evidence type="ECO:0000313" key="2">
    <source>
        <dbReference type="Proteomes" id="UP000054826"/>
    </source>
</evidence>
<accession>A0A0V1GLA4</accession>
<dbReference type="Proteomes" id="UP000054826">
    <property type="component" value="Unassembled WGS sequence"/>
</dbReference>
<proteinExistence type="predicted"/>
<gene>
    <name evidence="1" type="ORF">T4C_8435</name>
</gene>